<proteinExistence type="predicted"/>
<organism evidence="2 3">
    <name type="scientific">Nocardioides flavus</name>
    <name type="common">ex Wang et al. 2016</name>
    <dbReference type="NCBI Taxonomy" id="2058780"/>
    <lineage>
        <taxon>Bacteria</taxon>
        <taxon>Bacillati</taxon>
        <taxon>Actinomycetota</taxon>
        <taxon>Actinomycetes</taxon>
        <taxon>Propionibacteriales</taxon>
        <taxon>Nocardioidaceae</taxon>
        <taxon>Nocardioides</taxon>
    </lineage>
</organism>
<reference evidence="3" key="1">
    <citation type="journal article" date="2019" name="Int. J. Syst. Evol. Microbiol.">
        <title>The Global Catalogue of Microorganisms (GCM) 10K type strain sequencing project: providing services to taxonomists for standard genome sequencing and annotation.</title>
        <authorList>
            <consortium name="The Broad Institute Genomics Platform"/>
            <consortium name="The Broad Institute Genome Sequencing Center for Infectious Disease"/>
            <person name="Wu L."/>
            <person name="Ma J."/>
        </authorList>
    </citation>
    <scope>NUCLEOTIDE SEQUENCE [LARGE SCALE GENOMIC DNA]</scope>
    <source>
        <strain evidence="3">CGMCC 1.12791</strain>
    </source>
</reference>
<dbReference type="EMBL" id="BNAD01000002">
    <property type="protein sequence ID" value="GHE16721.1"/>
    <property type="molecule type" value="Genomic_DNA"/>
</dbReference>
<gene>
    <name evidence="2" type="ORF">GCM10011376_13310</name>
</gene>
<sequence>MRCGHHRRGILVSSVASIVVAGLMTSPGAVADTGSFSDPARDVRAGADVLSVEVTNERRVAVVVRHRDLRRPATPAVSVMVDMYPNRLGPELSVDLNIYELYVWRVRRWQVYGDVPIACPVTGGFDYRADLTRVVMTRSGDCLRPRGPVRVSVAAFGRSGTDWAPGRHRFFPWVRRF</sequence>
<evidence type="ECO:0000256" key="1">
    <source>
        <dbReference type="SAM" id="SignalP"/>
    </source>
</evidence>
<dbReference type="Proteomes" id="UP000597341">
    <property type="component" value="Unassembled WGS sequence"/>
</dbReference>
<keyword evidence="3" id="KW-1185">Reference proteome</keyword>
<evidence type="ECO:0000313" key="3">
    <source>
        <dbReference type="Proteomes" id="UP000597341"/>
    </source>
</evidence>
<evidence type="ECO:0008006" key="4">
    <source>
        <dbReference type="Google" id="ProtNLM"/>
    </source>
</evidence>
<feature type="signal peptide" evidence="1">
    <location>
        <begin position="1"/>
        <end position="31"/>
    </location>
</feature>
<comment type="caution">
    <text evidence="2">The sequence shown here is derived from an EMBL/GenBank/DDBJ whole genome shotgun (WGS) entry which is preliminary data.</text>
</comment>
<keyword evidence="1" id="KW-0732">Signal</keyword>
<feature type="chain" id="PRO_5046219782" description="Secreted protein" evidence="1">
    <location>
        <begin position="32"/>
        <end position="177"/>
    </location>
</feature>
<accession>A0ABQ3HGP2</accession>
<protein>
    <recommendedName>
        <fullName evidence="4">Secreted protein</fullName>
    </recommendedName>
</protein>
<evidence type="ECO:0000313" key="2">
    <source>
        <dbReference type="EMBL" id="GHE16721.1"/>
    </source>
</evidence>
<name>A0ABQ3HGP2_9ACTN</name>